<accession>A0ABU7B6X0</accession>
<name>A0ABU7B6X0_9TELE</name>
<evidence type="ECO:0000313" key="2">
    <source>
        <dbReference type="Proteomes" id="UP001345963"/>
    </source>
</evidence>
<evidence type="ECO:0000313" key="1">
    <source>
        <dbReference type="EMBL" id="MED6245428.1"/>
    </source>
</evidence>
<sequence length="112" mass="11599">MGLHGGAVGSAVALQQEGPGFDSQPGVFLHGVCMFSPCMCGFSPGTPASSHSPGTCLLIGHSKLPFGVCEWLFVCCPVMDWICPGCAPPLAHRLLEIGTSSPATHYGRSGRK</sequence>
<organism evidence="1 2">
    <name type="scientific">Ataeniobius toweri</name>
    <dbReference type="NCBI Taxonomy" id="208326"/>
    <lineage>
        <taxon>Eukaryota</taxon>
        <taxon>Metazoa</taxon>
        <taxon>Chordata</taxon>
        <taxon>Craniata</taxon>
        <taxon>Vertebrata</taxon>
        <taxon>Euteleostomi</taxon>
        <taxon>Actinopterygii</taxon>
        <taxon>Neopterygii</taxon>
        <taxon>Teleostei</taxon>
        <taxon>Neoteleostei</taxon>
        <taxon>Acanthomorphata</taxon>
        <taxon>Ovalentaria</taxon>
        <taxon>Atherinomorphae</taxon>
        <taxon>Cyprinodontiformes</taxon>
        <taxon>Goodeidae</taxon>
        <taxon>Ataeniobius</taxon>
    </lineage>
</organism>
<keyword evidence="2" id="KW-1185">Reference proteome</keyword>
<protein>
    <submittedName>
        <fullName evidence="1">Uncharacterized protein</fullName>
    </submittedName>
</protein>
<reference evidence="1 2" key="1">
    <citation type="submission" date="2021-07" db="EMBL/GenBank/DDBJ databases">
        <authorList>
            <person name="Palmer J.M."/>
        </authorList>
    </citation>
    <scope>NUCLEOTIDE SEQUENCE [LARGE SCALE GENOMIC DNA]</scope>
    <source>
        <strain evidence="1 2">AT_MEX2019</strain>
        <tissue evidence="1">Muscle</tissue>
    </source>
</reference>
<proteinExistence type="predicted"/>
<dbReference type="Proteomes" id="UP001345963">
    <property type="component" value="Unassembled WGS sequence"/>
</dbReference>
<comment type="caution">
    <text evidence="1">The sequence shown here is derived from an EMBL/GenBank/DDBJ whole genome shotgun (WGS) entry which is preliminary data.</text>
</comment>
<gene>
    <name evidence="1" type="ORF">ATANTOWER_002988</name>
</gene>
<dbReference type="EMBL" id="JAHUTI010040650">
    <property type="protein sequence ID" value="MED6245428.1"/>
    <property type="molecule type" value="Genomic_DNA"/>
</dbReference>